<accession>A0ACB5TV95</accession>
<protein>
    <submittedName>
        <fullName evidence="1">Unnamed protein product</fullName>
    </submittedName>
</protein>
<evidence type="ECO:0000313" key="1">
    <source>
        <dbReference type="EMBL" id="GME94533.1"/>
    </source>
</evidence>
<organism evidence="1 2">
    <name type="scientific">Ambrosiozyma monospora</name>
    <name type="common">Yeast</name>
    <name type="synonym">Endomycopsis monosporus</name>
    <dbReference type="NCBI Taxonomy" id="43982"/>
    <lineage>
        <taxon>Eukaryota</taxon>
        <taxon>Fungi</taxon>
        <taxon>Dikarya</taxon>
        <taxon>Ascomycota</taxon>
        <taxon>Saccharomycotina</taxon>
        <taxon>Pichiomycetes</taxon>
        <taxon>Pichiales</taxon>
        <taxon>Pichiaceae</taxon>
        <taxon>Ambrosiozyma</taxon>
    </lineage>
</organism>
<sequence length="393" mass="43950">MALMVTNPTINYSFVKEAKSKFRSWIDDLLITSWKACQDTDVLIESPSSICGIHIAEKLQIPYFRAFTMPWSRTRAYPHAFMVPDQKLGGAYNYMTFVAFEAGYWKGTAQQINRWRVEDLGLPKTNLANMKQANVPFLYNMSPVVFPPPVDFPEWVTVTGYWFLDEGVTYDPPKALTDFIKKAKDDGKKLVYIGFGSIVVSDPAKLTRAICKAVVEADVRCIMNKGWSDRLGTKTGVEVEIPPEVYNAGAVPHDWLFPQLDAAVHHGGSGTTGASLKFGLPTIIKPFFGDQKFYANRVDDMGCGVGLKDLNYKTLAKALKDVTTDARIIAQAKVVGEKIRSENGVQKAIETIYTQMEYAHRLSLSKSIGIQLPEENDVEDSAMENFEDSWLLV</sequence>
<dbReference type="Proteomes" id="UP001165064">
    <property type="component" value="Unassembled WGS sequence"/>
</dbReference>
<gene>
    <name evidence="1" type="ORF">Amon02_000959400</name>
</gene>
<keyword evidence="2" id="KW-1185">Reference proteome</keyword>
<dbReference type="EMBL" id="BSXS01009075">
    <property type="protein sequence ID" value="GME94533.1"/>
    <property type="molecule type" value="Genomic_DNA"/>
</dbReference>
<evidence type="ECO:0000313" key="2">
    <source>
        <dbReference type="Proteomes" id="UP001165064"/>
    </source>
</evidence>
<comment type="caution">
    <text evidence="1">The sequence shown here is derived from an EMBL/GenBank/DDBJ whole genome shotgun (WGS) entry which is preliminary data.</text>
</comment>
<reference evidence="1" key="1">
    <citation type="submission" date="2023-04" db="EMBL/GenBank/DDBJ databases">
        <title>Ambrosiozyma monospora NBRC 10751.</title>
        <authorList>
            <person name="Ichikawa N."/>
            <person name="Sato H."/>
            <person name="Tonouchi N."/>
        </authorList>
    </citation>
    <scope>NUCLEOTIDE SEQUENCE</scope>
    <source>
        <strain evidence="1">NBRC 10751</strain>
    </source>
</reference>
<name>A0ACB5TV95_AMBMO</name>
<proteinExistence type="predicted"/>